<dbReference type="InterPro" id="IPR002885">
    <property type="entry name" value="PPR_rpt"/>
</dbReference>
<dbReference type="Gene3D" id="1.25.40.10">
    <property type="entry name" value="Tetratricopeptide repeat domain"/>
    <property type="match status" value="2"/>
</dbReference>
<dbReference type="PROSITE" id="PS51375">
    <property type="entry name" value="PPR"/>
    <property type="match status" value="4"/>
</dbReference>
<evidence type="ECO:0000256" key="2">
    <source>
        <dbReference type="PROSITE-ProRule" id="PRU00708"/>
    </source>
</evidence>
<feature type="non-terminal residue" evidence="4">
    <location>
        <position position="1"/>
    </location>
</feature>
<dbReference type="EMBL" id="CAJNNV010029458">
    <property type="protein sequence ID" value="CAE8628679.1"/>
    <property type="molecule type" value="Genomic_DNA"/>
</dbReference>
<dbReference type="NCBIfam" id="TIGR00756">
    <property type="entry name" value="PPR"/>
    <property type="match status" value="3"/>
</dbReference>
<organism evidence="4 5">
    <name type="scientific">Polarella glacialis</name>
    <name type="common">Dinoflagellate</name>
    <dbReference type="NCBI Taxonomy" id="89957"/>
    <lineage>
        <taxon>Eukaryota</taxon>
        <taxon>Sar</taxon>
        <taxon>Alveolata</taxon>
        <taxon>Dinophyceae</taxon>
        <taxon>Suessiales</taxon>
        <taxon>Suessiaceae</taxon>
        <taxon>Polarella</taxon>
    </lineage>
</organism>
<gene>
    <name evidence="4" type="ORF">PGLA1383_LOCUS45284</name>
</gene>
<proteinExistence type="predicted"/>
<evidence type="ECO:0000313" key="4">
    <source>
        <dbReference type="EMBL" id="CAE8628679.1"/>
    </source>
</evidence>
<dbReference type="InterPro" id="IPR011990">
    <property type="entry name" value="TPR-like_helical_dom_sf"/>
</dbReference>
<comment type="caution">
    <text evidence="4">The sequence shown here is derived from an EMBL/GenBank/DDBJ whole genome shotgun (WGS) entry which is preliminary data.</text>
</comment>
<dbReference type="Pfam" id="PF13812">
    <property type="entry name" value="PPR_3"/>
    <property type="match status" value="3"/>
</dbReference>
<evidence type="ECO:0000313" key="5">
    <source>
        <dbReference type="Proteomes" id="UP000654075"/>
    </source>
</evidence>
<feature type="repeat" description="PPR" evidence="2">
    <location>
        <begin position="214"/>
        <end position="248"/>
    </location>
</feature>
<evidence type="ECO:0000256" key="1">
    <source>
        <dbReference type="ARBA" id="ARBA00022737"/>
    </source>
</evidence>
<dbReference type="AlphaFoldDB" id="A0A813GV17"/>
<feature type="region of interest" description="Disordered" evidence="3">
    <location>
        <begin position="1"/>
        <end position="21"/>
    </location>
</feature>
<feature type="repeat" description="PPR" evidence="2">
    <location>
        <begin position="144"/>
        <end position="178"/>
    </location>
</feature>
<evidence type="ECO:0008006" key="6">
    <source>
        <dbReference type="Google" id="ProtNLM"/>
    </source>
</evidence>
<dbReference type="PANTHER" id="PTHR47447">
    <property type="entry name" value="OS03G0856100 PROTEIN"/>
    <property type="match status" value="1"/>
</dbReference>
<sequence>VGGSALRISQRGTADQGQRCAASPRCRSSAALWQPDRLRPDDQVLEELLALGPEPSEDQVRRVLAESFEAWRTKPKHATAFLSGVAKSRHPAVARTVLSSMLASGVEANVFHYTAVISACEKAGQWQLALSLLDSMRRTKLPPNAISYSAAVSACGRGSRWQAALKLLSSMPEASLAPNDFTYNAAITACEKAGQWQIALGLLQTMPEMRVVPNAISCNAAISACEKGGKWQLALSIFASMPKITASPQASPDKFSFSAAISAKGSGNLRSACFIKCQRQAWCQLKRGAKCSGLQCGNQRLRERVAACAGAFAEAGQWQMAVALLARMPKVGLNPNVISYNAAICACERGLQWESVLDLTRQMSAARVAMNTATHTAALMTFSSAGRWQEALSLGPGGSPRAADLGRSCGTLLMECEQRDLLAVEVSLTDRLSAAAREGRELPADL</sequence>
<dbReference type="Proteomes" id="UP000654075">
    <property type="component" value="Unassembled WGS sequence"/>
</dbReference>
<feature type="non-terminal residue" evidence="4">
    <location>
        <position position="446"/>
    </location>
</feature>
<feature type="repeat" description="PPR" evidence="2">
    <location>
        <begin position="179"/>
        <end position="213"/>
    </location>
</feature>
<name>A0A813GV17_POLGL</name>
<reference evidence="4" key="1">
    <citation type="submission" date="2021-02" db="EMBL/GenBank/DDBJ databases">
        <authorList>
            <person name="Dougan E. K."/>
            <person name="Rhodes N."/>
            <person name="Thang M."/>
            <person name="Chan C."/>
        </authorList>
    </citation>
    <scope>NUCLEOTIDE SEQUENCE</scope>
</reference>
<feature type="repeat" description="PPR" evidence="2">
    <location>
        <begin position="109"/>
        <end position="143"/>
    </location>
</feature>
<keyword evidence="5" id="KW-1185">Reference proteome</keyword>
<dbReference type="OrthoDB" id="185373at2759"/>
<keyword evidence="1" id="KW-0677">Repeat</keyword>
<accession>A0A813GV17</accession>
<protein>
    <recommendedName>
        <fullName evidence="6">Pentacotripeptide-repeat region of PRORP domain-containing protein</fullName>
    </recommendedName>
</protein>
<evidence type="ECO:0000256" key="3">
    <source>
        <dbReference type="SAM" id="MobiDB-lite"/>
    </source>
</evidence>
<dbReference type="PANTHER" id="PTHR47447:SF17">
    <property type="entry name" value="OS12G0638900 PROTEIN"/>
    <property type="match status" value="1"/>
</dbReference>